<dbReference type="Proteomes" id="UP001175000">
    <property type="component" value="Unassembled WGS sequence"/>
</dbReference>
<organism evidence="2 3">
    <name type="scientific">Immersiella caudata</name>
    <dbReference type="NCBI Taxonomy" id="314043"/>
    <lineage>
        <taxon>Eukaryota</taxon>
        <taxon>Fungi</taxon>
        <taxon>Dikarya</taxon>
        <taxon>Ascomycota</taxon>
        <taxon>Pezizomycotina</taxon>
        <taxon>Sordariomycetes</taxon>
        <taxon>Sordariomycetidae</taxon>
        <taxon>Sordariales</taxon>
        <taxon>Lasiosphaeriaceae</taxon>
        <taxon>Immersiella</taxon>
    </lineage>
</organism>
<dbReference type="EMBL" id="JAULSU010000004">
    <property type="protein sequence ID" value="KAK0618933.1"/>
    <property type="molecule type" value="Genomic_DNA"/>
</dbReference>
<name>A0AA39WNZ9_9PEZI</name>
<dbReference type="Gene3D" id="3.40.630.30">
    <property type="match status" value="1"/>
</dbReference>
<proteinExistence type="predicted"/>
<accession>A0AA39WNZ9</accession>
<dbReference type="AlphaFoldDB" id="A0AA39WNZ9"/>
<feature type="region of interest" description="Disordered" evidence="1">
    <location>
        <begin position="74"/>
        <end position="98"/>
    </location>
</feature>
<protein>
    <submittedName>
        <fullName evidence="2">Uncharacterized protein</fullName>
    </submittedName>
</protein>
<comment type="caution">
    <text evidence="2">The sequence shown here is derived from an EMBL/GenBank/DDBJ whole genome shotgun (WGS) entry which is preliminary data.</text>
</comment>
<sequence>MTADPLDLGLQRIANPSDVLRIGIVATTGFRYSPLPRWERPHHDKYPEDTFLSYRTQFQNAIKSDDFIVLVQEDENSPRESDKTDATIPSDNGWEAPEPGAKVVVGVITVKLEPVSARRRQMKDPRGSYPQLPDNPGRDLNRQHYNSWGALVGAARKERMLDGDSIVAVVIAHPAYWKRGYGTCLAASAHMPQSLFASLGFQDLCSITAEGGEDDPGGVSTALMEFRPEASK</sequence>
<feature type="region of interest" description="Disordered" evidence="1">
    <location>
        <begin position="117"/>
        <end position="141"/>
    </location>
</feature>
<gene>
    <name evidence="2" type="ORF">B0T14DRAFT_536924</name>
</gene>
<evidence type="ECO:0000313" key="3">
    <source>
        <dbReference type="Proteomes" id="UP001175000"/>
    </source>
</evidence>
<evidence type="ECO:0000313" key="2">
    <source>
        <dbReference type="EMBL" id="KAK0618933.1"/>
    </source>
</evidence>
<feature type="compositionally biased region" description="Basic and acidic residues" evidence="1">
    <location>
        <begin position="76"/>
        <end position="85"/>
    </location>
</feature>
<reference evidence="2" key="1">
    <citation type="submission" date="2023-06" db="EMBL/GenBank/DDBJ databases">
        <title>Genome-scale phylogeny and comparative genomics of the fungal order Sordariales.</title>
        <authorList>
            <consortium name="Lawrence Berkeley National Laboratory"/>
            <person name="Hensen N."/>
            <person name="Bonometti L."/>
            <person name="Westerberg I."/>
            <person name="Brannstrom I.O."/>
            <person name="Guillou S."/>
            <person name="Cros-Aarteil S."/>
            <person name="Calhoun S."/>
            <person name="Haridas S."/>
            <person name="Kuo A."/>
            <person name="Mondo S."/>
            <person name="Pangilinan J."/>
            <person name="Riley R."/>
            <person name="Labutti K."/>
            <person name="Andreopoulos B."/>
            <person name="Lipzen A."/>
            <person name="Chen C."/>
            <person name="Yanf M."/>
            <person name="Daum C."/>
            <person name="Ng V."/>
            <person name="Clum A."/>
            <person name="Steindorff A."/>
            <person name="Ohm R."/>
            <person name="Martin F."/>
            <person name="Silar P."/>
            <person name="Natvig D."/>
            <person name="Lalanne C."/>
            <person name="Gautier V."/>
            <person name="Ament-Velasquez S.L."/>
            <person name="Kruys A."/>
            <person name="Hutchinson M.I."/>
            <person name="Powell A.J."/>
            <person name="Barry K."/>
            <person name="Miller A.N."/>
            <person name="Grigoriev I.V."/>
            <person name="Debuchy R."/>
            <person name="Gladieux P."/>
            <person name="Thoren M.H."/>
            <person name="Johannesson H."/>
        </authorList>
    </citation>
    <scope>NUCLEOTIDE SEQUENCE</scope>
    <source>
        <strain evidence="2">CBS 606.72</strain>
    </source>
</reference>
<evidence type="ECO:0000256" key="1">
    <source>
        <dbReference type="SAM" id="MobiDB-lite"/>
    </source>
</evidence>
<keyword evidence="3" id="KW-1185">Reference proteome</keyword>